<dbReference type="InterPro" id="IPR003594">
    <property type="entry name" value="HATPase_dom"/>
</dbReference>
<dbReference type="GO" id="GO:0000155">
    <property type="term" value="F:phosphorelay sensor kinase activity"/>
    <property type="evidence" value="ECO:0007669"/>
    <property type="project" value="InterPro"/>
</dbReference>
<evidence type="ECO:0000256" key="4">
    <source>
        <dbReference type="ARBA" id="ARBA00022679"/>
    </source>
</evidence>
<organism evidence="11 12">
    <name type="scientific">Deinococcus yavapaiensis KR-236</name>
    <dbReference type="NCBI Taxonomy" id="694435"/>
    <lineage>
        <taxon>Bacteria</taxon>
        <taxon>Thermotogati</taxon>
        <taxon>Deinococcota</taxon>
        <taxon>Deinococci</taxon>
        <taxon>Deinococcales</taxon>
        <taxon>Deinococcaceae</taxon>
        <taxon>Deinococcus</taxon>
    </lineage>
</organism>
<dbReference type="PANTHER" id="PTHR24421">
    <property type="entry name" value="NITRATE/NITRITE SENSOR PROTEIN NARX-RELATED"/>
    <property type="match status" value="1"/>
</dbReference>
<evidence type="ECO:0000256" key="7">
    <source>
        <dbReference type="ARBA" id="ARBA00022840"/>
    </source>
</evidence>
<keyword evidence="9" id="KW-1133">Transmembrane helix</keyword>
<evidence type="ECO:0000313" key="11">
    <source>
        <dbReference type="EMBL" id="PYE56330.1"/>
    </source>
</evidence>
<proteinExistence type="predicted"/>
<dbReference type="SMART" id="SM00387">
    <property type="entry name" value="HATPase_c"/>
    <property type="match status" value="1"/>
</dbReference>
<dbReference type="InterPro" id="IPR050482">
    <property type="entry name" value="Sensor_HK_TwoCompSys"/>
</dbReference>
<reference evidence="11 12" key="1">
    <citation type="submission" date="2018-06" db="EMBL/GenBank/DDBJ databases">
        <title>Genomic Encyclopedia of Type Strains, Phase IV (KMG-IV): sequencing the most valuable type-strain genomes for metagenomic binning, comparative biology and taxonomic classification.</title>
        <authorList>
            <person name="Goeker M."/>
        </authorList>
    </citation>
    <scope>NUCLEOTIDE SEQUENCE [LARGE SCALE GENOMIC DNA]</scope>
    <source>
        <strain evidence="11 12">DSM 18048</strain>
    </source>
</reference>
<evidence type="ECO:0000256" key="2">
    <source>
        <dbReference type="ARBA" id="ARBA00012438"/>
    </source>
</evidence>
<keyword evidence="8" id="KW-0902">Two-component regulatory system</keyword>
<comment type="caution">
    <text evidence="11">The sequence shown here is derived from an EMBL/GenBank/DDBJ whole genome shotgun (WGS) entry which is preliminary data.</text>
</comment>
<evidence type="ECO:0000256" key="3">
    <source>
        <dbReference type="ARBA" id="ARBA00022553"/>
    </source>
</evidence>
<keyword evidence="7" id="KW-0067">ATP-binding</keyword>
<evidence type="ECO:0000256" key="1">
    <source>
        <dbReference type="ARBA" id="ARBA00000085"/>
    </source>
</evidence>
<evidence type="ECO:0000259" key="10">
    <source>
        <dbReference type="PROSITE" id="PS50109"/>
    </source>
</evidence>
<dbReference type="InterPro" id="IPR005467">
    <property type="entry name" value="His_kinase_dom"/>
</dbReference>
<keyword evidence="4" id="KW-0808">Transferase</keyword>
<dbReference type="AlphaFoldDB" id="A0A318SA94"/>
<dbReference type="Pfam" id="PF02518">
    <property type="entry name" value="HATPase_c"/>
    <property type="match status" value="1"/>
</dbReference>
<dbReference type="GO" id="GO:0046983">
    <property type="term" value="F:protein dimerization activity"/>
    <property type="evidence" value="ECO:0007669"/>
    <property type="project" value="InterPro"/>
</dbReference>
<protein>
    <recommendedName>
        <fullName evidence="2">histidine kinase</fullName>
        <ecNumber evidence="2">2.7.13.3</ecNumber>
    </recommendedName>
</protein>
<dbReference type="PANTHER" id="PTHR24421:SF10">
    <property type="entry name" value="NITRATE_NITRITE SENSOR PROTEIN NARQ"/>
    <property type="match status" value="1"/>
</dbReference>
<name>A0A318SA94_9DEIO</name>
<dbReference type="InterPro" id="IPR036890">
    <property type="entry name" value="HATPase_C_sf"/>
</dbReference>
<dbReference type="Gene3D" id="3.30.565.10">
    <property type="entry name" value="Histidine kinase-like ATPase, C-terminal domain"/>
    <property type="match status" value="1"/>
</dbReference>
<sequence>MTTSRSRRRSLSLASQYDLASLAVLLVTMLVLGWWVGRQIEVGVVHQTAAASALYVENFVVAQLQELGSRRAIDASHVRTLERMLAQAPLGREVVSIKIWGPDGRVVFGSDAGKAFEIKDELRRAWSGEVVSHVSDLRDSENADLKARWGRLLETYTPLRVEGSDRVIAVAEFYRTVSDLERDVRAAQARSWAVVTAVMLATYLLLSGLVRRGSDTIARQQRELGAQVEKLGALLSQNAALSARVRRAATRVTELNEHVLGRVSAELHDGPAQDLGYALLRLDALSSHVSALPPERRAVAEVDLARIEASLASAMREIRELAADVRLPDLHGLMLAEVLERAVRDHARRTDTAVETTWDSLPIGAPLPVKITAFRIVREALTNAFKHAGARGQKVEAQARGADLFLAVSDEGGGFDEASADKAGHFGLAGMRERAEAIGGSFEVERTTRGTRVKVRLPLGVVEDA</sequence>
<gene>
    <name evidence="11" type="ORF">DES52_101134</name>
</gene>
<dbReference type="InterPro" id="IPR011712">
    <property type="entry name" value="Sig_transdc_His_kin_sub3_dim/P"/>
</dbReference>
<evidence type="ECO:0000256" key="9">
    <source>
        <dbReference type="SAM" id="Phobius"/>
    </source>
</evidence>
<dbReference type="CDD" id="cd16917">
    <property type="entry name" value="HATPase_UhpB-NarQ-NarX-like"/>
    <property type="match status" value="1"/>
</dbReference>
<accession>A0A318SA94</accession>
<keyword evidence="6 11" id="KW-0418">Kinase</keyword>
<keyword evidence="3" id="KW-0597">Phosphoprotein</keyword>
<keyword evidence="5" id="KW-0547">Nucleotide-binding</keyword>
<dbReference type="RefSeq" id="WP_245900544.1">
    <property type="nucleotide sequence ID" value="NZ_QJSX01000001.1"/>
</dbReference>
<dbReference type="Proteomes" id="UP000248326">
    <property type="component" value="Unassembled WGS sequence"/>
</dbReference>
<feature type="transmembrane region" description="Helical" evidence="9">
    <location>
        <begin position="20"/>
        <end position="37"/>
    </location>
</feature>
<evidence type="ECO:0000313" key="12">
    <source>
        <dbReference type="Proteomes" id="UP000248326"/>
    </source>
</evidence>
<evidence type="ECO:0000256" key="5">
    <source>
        <dbReference type="ARBA" id="ARBA00022741"/>
    </source>
</evidence>
<evidence type="ECO:0000256" key="8">
    <source>
        <dbReference type="ARBA" id="ARBA00023012"/>
    </source>
</evidence>
<dbReference type="Gene3D" id="1.20.5.1930">
    <property type="match status" value="1"/>
</dbReference>
<keyword evidence="9" id="KW-0472">Membrane</keyword>
<dbReference type="EC" id="2.7.13.3" evidence="2"/>
<keyword evidence="12" id="KW-1185">Reference proteome</keyword>
<dbReference type="EMBL" id="QJSX01000001">
    <property type="protein sequence ID" value="PYE56330.1"/>
    <property type="molecule type" value="Genomic_DNA"/>
</dbReference>
<dbReference type="GO" id="GO:0005524">
    <property type="term" value="F:ATP binding"/>
    <property type="evidence" value="ECO:0007669"/>
    <property type="project" value="UniProtKB-KW"/>
</dbReference>
<keyword evidence="9" id="KW-0812">Transmembrane</keyword>
<dbReference type="PROSITE" id="PS50109">
    <property type="entry name" value="HIS_KIN"/>
    <property type="match status" value="1"/>
</dbReference>
<feature type="domain" description="Histidine kinase" evidence="10">
    <location>
        <begin position="375"/>
        <end position="461"/>
    </location>
</feature>
<dbReference type="Pfam" id="PF07730">
    <property type="entry name" value="HisKA_3"/>
    <property type="match status" value="1"/>
</dbReference>
<dbReference type="GO" id="GO:0016020">
    <property type="term" value="C:membrane"/>
    <property type="evidence" value="ECO:0007669"/>
    <property type="project" value="InterPro"/>
</dbReference>
<evidence type="ECO:0000256" key="6">
    <source>
        <dbReference type="ARBA" id="ARBA00022777"/>
    </source>
</evidence>
<dbReference type="SUPFAM" id="SSF55874">
    <property type="entry name" value="ATPase domain of HSP90 chaperone/DNA topoisomerase II/histidine kinase"/>
    <property type="match status" value="1"/>
</dbReference>
<comment type="catalytic activity">
    <reaction evidence="1">
        <text>ATP + protein L-histidine = ADP + protein N-phospho-L-histidine.</text>
        <dbReference type="EC" id="2.7.13.3"/>
    </reaction>
</comment>